<feature type="non-terminal residue" evidence="2">
    <location>
        <position position="1"/>
    </location>
</feature>
<comment type="caution">
    <text evidence="2">The sequence shown here is derived from an EMBL/GenBank/DDBJ whole genome shotgun (WGS) entry which is preliminary data.</text>
</comment>
<reference evidence="2 3" key="1">
    <citation type="journal article" date="2017" name="Curr. Biol.">
        <title>The Evolution of Venom by Co-option of Single-Copy Genes.</title>
        <authorList>
            <person name="Martinson E.O."/>
            <person name="Mrinalini"/>
            <person name="Kelkar Y.D."/>
            <person name="Chang C.H."/>
            <person name="Werren J.H."/>
        </authorList>
    </citation>
    <scope>NUCLEOTIDE SEQUENCE [LARGE SCALE GENOMIC DNA]</scope>
    <source>
        <strain evidence="2 3">Alberta</strain>
        <tissue evidence="2">Whole body</tissue>
    </source>
</reference>
<evidence type="ECO:0000313" key="3">
    <source>
        <dbReference type="Proteomes" id="UP000215335"/>
    </source>
</evidence>
<evidence type="ECO:0000313" key="2">
    <source>
        <dbReference type="EMBL" id="OXU16591.1"/>
    </source>
</evidence>
<organism evidence="2 3">
    <name type="scientific">Trichomalopsis sarcophagae</name>
    <dbReference type="NCBI Taxonomy" id="543379"/>
    <lineage>
        <taxon>Eukaryota</taxon>
        <taxon>Metazoa</taxon>
        <taxon>Ecdysozoa</taxon>
        <taxon>Arthropoda</taxon>
        <taxon>Hexapoda</taxon>
        <taxon>Insecta</taxon>
        <taxon>Pterygota</taxon>
        <taxon>Neoptera</taxon>
        <taxon>Endopterygota</taxon>
        <taxon>Hymenoptera</taxon>
        <taxon>Apocrita</taxon>
        <taxon>Proctotrupomorpha</taxon>
        <taxon>Chalcidoidea</taxon>
        <taxon>Pteromalidae</taxon>
        <taxon>Pteromalinae</taxon>
        <taxon>Trichomalopsis</taxon>
    </lineage>
</organism>
<dbReference type="Proteomes" id="UP000215335">
    <property type="component" value="Unassembled WGS sequence"/>
</dbReference>
<keyword evidence="3" id="KW-1185">Reference proteome</keyword>
<protein>
    <submittedName>
        <fullName evidence="2">Uncharacterized protein</fullName>
    </submittedName>
</protein>
<gene>
    <name evidence="2" type="ORF">TSAR_015121</name>
</gene>
<feature type="region of interest" description="Disordered" evidence="1">
    <location>
        <begin position="29"/>
        <end position="54"/>
    </location>
</feature>
<dbReference type="EMBL" id="NNAY01005687">
    <property type="protein sequence ID" value="OXU16591.1"/>
    <property type="molecule type" value="Genomic_DNA"/>
</dbReference>
<dbReference type="AlphaFoldDB" id="A0A232EE03"/>
<sequence>QGNNLARDRERASERERIRELTLTVDGSRSLSGMLEPRTSPSQASWRSRRLDGVEARTHKEASNVAVMQSQKAPVTLAHESVAHVLSLAREALSLSPLTVMVFSLSLLCRCSPVTCS</sequence>
<name>A0A232EE03_9HYME</name>
<evidence type="ECO:0000256" key="1">
    <source>
        <dbReference type="SAM" id="MobiDB-lite"/>
    </source>
</evidence>
<accession>A0A232EE03</accession>
<proteinExistence type="predicted"/>